<feature type="transmembrane region" description="Helical" evidence="2">
    <location>
        <begin position="414"/>
        <end position="435"/>
    </location>
</feature>
<dbReference type="OrthoDB" id="9791166at2"/>
<dbReference type="Pfam" id="PF03929">
    <property type="entry name" value="PepSY_TM"/>
    <property type="match status" value="1"/>
</dbReference>
<dbReference type="Pfam" id="PF03413">
    <property type="entry name" value="PepSY"/>
    <property type="match status" value="1"/>
</dbReference>
<feature type="region of interest" description="Disordered" evidence="1">
    <location>
        <begin position="1"/>
        <end position="52"/>
    </location>
</feature>
<keyword evidence="2" id="KW-1133">Transmembrane helix</keyword>
<feature type="compositionally biased region" description="Polar residues" evidence="1">
    <location>
        <begin position="9"/>
        <end position="22"/>
    </location>
</feature>
<protein>
    <submittedName>
        <fullName evidence="4">PepSY domain-containing protein</fullName>
    </submittedName>
</protein>
<organism evidence="4 5">
    <name type="scientific">Herbidospora galbida</name>
    <dbReference type="NCBI Taxonomy" id="2575442"/>
    <lineage>
        <taxon>Bacteria</taxon>
        <taxon>Bacillati</taxon>
        <taxon>Actinomycetota</taxon>
        <taxon>Actinomycetes</taxon>
        <taxon>Streptosporangiales</taxon>
        <taxon>Streptosporangiaceae</taxon>
        <taxon>Herbidospora</taxon>
    </lineage>
</organism>
<evidence type="ECO:0000313" key="4">
    <source>
        <dbReference type="EMBL" id="TKK85177.1"/>
    </source>
</evidence>
<feature type="domain" description="PepSY" evidence="3">
    <location>
        <begin position="113"/>
        <end position="173"/>
    </location>
</feature>
<reference evidence="4 5" key="1">
    <citation type="submission" date="2019-04" db="EMBL/GenBank/DDBJ databases">
        <title>Herbidospora sp. NEAU-GS14.nov., a novel actinomycete isolated from soil.</title>
        <authorList>
            <person name="Han L."/>
        </authorList>
    </citation>
    <scope>NUCLEOTIDE SEQUENCE [LARGE SCALE GENOMIC DNA]</scope>
    <source>
        <strain evidence="4 5">NEAU-GS14</strain>
    </source>
</reference>
<feature type="transmembrane region" description="Helical" evidence="2">
    <location>
        <begin position="246"/>
        <end position="270"/>
    </location>
</feature>
<dbReference type="Proteomes" id="UP000308705">
    <property type="component" value="Unassembled WGS sequence"/>
</dbReference>
<dbReference type="InterPro" id="IPR025711">
    <property type="entry name" value="PepSY"/>
</dbReference>
<feature type="transmembrane region" description="Helical" evidence="2">
    <location>
        <begin position="205"/>
        <end position="223"/>
    </location>
</feature>
<dbReference type="PANTHER" id="PTHR34219:SF1">
    <property type="entry name" value="PEPSY DOMAIN-CONTAINING PROTEIN"/>
    <property type="match status" value="1"/>
</dbReference>
<feature type="transmembrane region" description="Helical" evidence="2">
    <location>
        <begin position="68"/>
        <end position="91"/>
    </location>
</feature>
<accession>A0A4U3MBU1</accession>
<evidence type="ECO:0000259" key="3">
    <source>
        <dbReference type="Pfam" id="PF03413"/>
    </source>
</evidence>
<feature type="transmembrane region" description="Helical" evidence="2">
    <location>
        <begin position="456"/>
        <end position="474"/>
    </location>
</feature>
<sequence length="532" mass="57316">MPRKRRATAGNQTGIGPDSSTGALRGGDSCGSTDLERTPVTADPLPPQAPPRRGVWAQLRPLLLRTHFYAGVFIAPFILVAAVTGLIYTAAPQIERMVYDHELRVPAGQAAQPLSKQVAAARAAHPSGEITSVMPAVDATSTTRVVFSDETVPADYEMAVFVDPYTLEVRGQERTFGQWLGVRAWIDDLHRNLHLGAFGRNYSELAASWMWIVVLGGLALWIGRRRSLRRVVLPDASAKKGRSRNLSWHAATGVWITIGLLLLSVTGLTWSNHAGAKIADVRTLFDWNSPPLETSLTPGGQAAEHRHGAAAPAAEGGDAVFTSGVGIDGVMATATAQGLRTPLFIAPPADAQSAWKVDESKRDWPTRFDAVTVDGRTGAVVDRVDFDEWPFMAKMTNWTIDAHMGILFGLPNQLVLAALAIGLIFVIARGYGMWWQRRPTRDGGARFGRPAPRGSLRALTPGVLVLVAATTLFIAYFLPLFAISLAVFLAVDVLLERRRTTRPPVLAGTLDPPSPDTQEETPVAVGAETGGR</sequence>
<feature type="region of interest" description="Disordered" evidence="1">
    <location>
        <begin position="504"/>
        <end position="532"/>
    </location>
</feature>
<proteinExistence type="predicted"/>
<dbReference type="AlphaFoldDB" id="A0A4U3MBU1"/>
<gene>
    <name evidence="4" type="ORF">FDA94_26215</name>
</gene>
<dbReference type="PANTHER" id="PTHR34219">
    <property type="entry name" value="IRON-REGULATED INNER MEMBRANE PROTEIN-RELATED"/>
    <property type="match status" value="1"/>
</dbReference>
<comment type="caution">
    <text evidence="4">The sequence shown here is derived from an EMBL/GenBank/DDBJ whole genome shotgun (WGS) entry which is preliminary data.</text>
</comment>
<evidence type="ECO:0000256" key="2">
    <source>
        <dbReference type="SAM" id="Phobius"/>
    </source>
</evidence>
<dbReference type="InterPro" id="IPR005625">
    <property type="entry name" value="PepSY-ass_TM"/>
</dbReference>
<keyword evidence="5" id="KW-1185">Reference proteome</keyword>
<keyword evidence="2" id="KW-0812">Transmembrane</keyword>
<evidence type="ECO:0000256" key="1">
    <source>
        <dbReference type="SAM" id="MobiDB-lite"/>
    </source>
</evidence>
<dbReference type="EMBL" id="SZQA01000029">
    <property type="protein sequence ID" value="TKK85177.1"/>
    <property type="molecule type" value="Genomic_DNA"/>
</dbReference>
<name>A0A4U3MBU1_9ACTN</name>
<keyword evidence="2" id="KW-0472">Membrane</keyword>
<evidence type="ECO:0000313" key="5">
    <source>
        <dbReference type="Proteomes" id="UP000308705"/>
    </source>
</evidence>